<evidence type="ECO:0000256" key="2">
    <source>
        <dbReference type="PROSITE-ProRule" id="PRU00335"/>
    </source>
</evidence>
<feature type="domain" description="HTH tetR-type" evidence="3">
    <location>
        <begin position="1"/>
        <end position="61"/>
    </location>
</feature>
<evidence type="ECO:0000259" key="3">
    <source>
        <dbReference type="PROSITE" id="PS50977"/>
    </source>
</evidence>
<dbReference type="Pfam" id="PF14278">
    <property type="entry name" value="TetR_C_8"/>
    <property type="match status" value="1"/>
</dbReference>
<evidence type="ECO:0000313" key="5">
    <source>
        <dbReference type="Proteomes" id="UP000195305"/>
    </source>
</evidence>
<dbReference type="RefSeq" id="WP_087296950.1">
    <property type="nucleotide sequence ID" value="NZ_JACJKO010000005.1"/>
</dbReference>
<dbReference type="PROSITE" id="PS50977">
    <property type="entry name" value="HTH_TETR_2"/>
    <property type="match status" value="1"/>
</dbReference>
<sequence>MTTKEKIKDAFIALVIEKQTVKISVKDIVKRAKISRRSFYNYYADRQSITEDIYIETIESTIKECFDKKMTTEMFITEIYKAFFKNKNFFIVAIKDDEQNSLFDTIIERNQIVFSYLYKDIIQDQIKLDYLSYKYASTQVMLLKKWLNNGMVESPEFMTEVYLDSHKNYENMHESIINKKTNW</sequence>
<organism evidence="4 5">
    <name type="scientific">Massilimicrobiota timonensis</name>
    <dbReference type="NCBI Taxonomy" id="1776392"/>
    <lineage>
        <taxon>Bacteria</taxon>
        <taxon>Bacillati</taxon>
        <taxon>Bacillota</taxon>
        <taxon>Erysipelotrichia</taxon>
        <taxon>Erysipelotrichales</taxon>
        <taxon>Erysipelotrichaceae</taxon>
        <taxon>Massilimicrobiota</taxon>
    </lineage>
</organism>
<proteinExistence type="predicted"/>
<comment type="caution">
    <text evidence="4">The sequence shown here is derived from an EMBL/GenBank/DDBJ whole genome shotgun (WGS) entry which is preliminary data.</text>
</comment>
<dbReference type="PANTHER" id="PTHR43479">
    <property type="entry name" value="ACREF/ENVCD OPERON REPRESSOR-RELATED"/>
    <property type="match status" value="1"/>
</dbReference>
<dbReference type="Gene3D" id="1.10.357.10">
    <property type="entry name" value="Tetracycline Repressor, domain 2"/>
    <property type="match status" value="1"/>
</dbReference>
<dbReference type="PANTHER" id="PTHR43479:SF11">
    <property type="entry name" value="ACREF_ENVCD OPERON REPRESSOR-RELATED"/>
    <property type="match status" value="1"/>
</dbReference>
<protein>
    <recommendedName>
        <fullName evidence="3">HTH tetR-type domain-containing protein</fullName>
    </recommendedName>
</protein>
<keyword evidence="5" id="KW-1185">Reference proteome</keyword>
<dbReference type="GO" id="GO:0003677">
    <property type="term" value="F:DNA binding"/>
    <property type="evidence" value="ECO:0007669"/>
    <property type="project" value="UniProtKB-UniRule"/>
</dbReference>
<reference evidence="4 5" key="1">
    <citation type="journal article" date="2018" name="BMC Genomics">
        <title>Whole genome sequencing and function prediction of 133 gut anaerobes isolated from chicken caecum in pure cultures.</title>
        <authorList>
            <person name="Medvecky M."/>
            <person name="Cejkova D."/>
            <person name="Polansky O."/>
            <person name="Karasova D."/>
            <person name="Kubasova T."/>
            <person name="Cizek A."/>
            <person name="Rychlik I."/>
        </authorList>
    </citation>
    <scope>NUCLEOTIDE SEQUENCE [LARGE SCALE GENOMIC DNA]</scope>
    <source>
        <strain evidence="4 5">An13</strain>
    </source>
</reference>
<dbReference type="SUPFAM" id="SSF46689">
    <property type="entry name" value="Homeodomain-like"/>
    <property type="match status" value="1"/>
</dbReference>
<dbReference type="InterPro" id="IPR001647">
    <property type="entry name" value="HTH_TetR"/>
</dbReference>
<dbReference type="EMBL" id="NFLJ01000013">
    <property type="protein sequence ID" value="OUQ34763.1"/>
    <property type="molecule type" value="Genomic_DNA"/>
</dbReference>
<feature type="DNA-binding region" description="H-T-H motif" evidence="2">
    <location>
        <begin position="24"/>
        <end position="43"/>
    </location>
</feature>
<gene>
    <name evidence="4" type="ORF">B5E75_05520</name>
</gene>
<accession>A0A1Y4T198</accession>
<evidence type="ECO:0000313" key="4">
    <source>
        <dbReference type="EMBL" id="OUQ34763.1"/>
    </source>
</evidence>
<dbReference type="OrthoDB" id="9810250at2"/>
<dbReference type="InterPro" id="IPR039532">
    <property type="entry name" value="TetR_C_Firmicutes"/>
</dbReference>
<dbReference type="InterPro" id="IPR050624">
    <property type="entry name" value="HTH-type_Tx_Regulator"/>
</dbReference>
<evidence type="ECO:0000256" key="1">
    <source>
        <dbReference type="ARBA" id="ARBA00023125"/>
    </source>
</evidence>
<name>A0A1Y4T198_9FIRM</name>
<dbReference type="AlphaFoldDB" id="A0A1Y4T198"/>
<dbReference type="InterPro" id="IPR009057">
    <property type="entry name" value="Homeodomain-like_sf"/>
</dbReference>
<dbReference type="Proteomes" id="UP000195305">
    <property type="component" value="Unassembled WGS sequence"/>
</dbReference>
<keyword evidence="1 2" id="KW-0238">DNA-binding</keyword>